<evidence type="ECO:0000313" key="5">
    <source>
        <dbReference type="Proteomes" id="UP000293360"/>
    </source>
</evidence>
<dbReference type="SUPFAM" id="SSF48452">
    <property type="entry name" value="TPR-like"/>
    <property type="match status" value="1"/>
</dbReference>
<dbReference type="SUPFAM" id="SSF52540">
    <property type="entry name" value="P-loop containing nucleoside triphosphate hydrolases"/>
    <property type="match status" value="1"/>
</dbReference>
<name>A0A4Q4TZS2_9PEZI</name>
<feature type="coiled-coil region" evidence="1">
    <location>
        <begin position="515"/>
        <end position="542"/>
    </location>
</feature>
<evidence type="ECO:0000313" key="4">
    <source>
        <dbReference type="EMBL" id="RYP11220.1"/>
    </source>
</evidence>
<dbReference type="SUPFAM" id="SSF53167">
    <property type="entry name" value="Purine and uridine phosphorylases"/>
    <property type="match status" value="1"/>
</dbReference>
<dbReference type="GO" id="GO:0009116">
    <property type="term" value="P:nucleoside metabolic process"/>
    <property type="evidence" value="ECO:0007669"/>
    <property type="project" value="InterPro"/>
</dbReference>
<organism evidence="4 5">
    <name type="scientific">Monosporascus ibericus</name>
    <dbReference type="NCBI Taxonomy" id="155417"/>
    <lineage>
        <taxon>Eukaryota</taxon>
        <taxon>Fungi</taxon>
        <taxon>Dikarya</taxon>
        <taxon>Ascomycota</taxon>
        <taxon>Pezizomycotina</taxon>
        <taxon>Sordariomycetes</taxon>
        <taxon>Xylariomycetidae</taxon>
        <taxon>Xylariales</taxon>
        <taxon>Xylariales incertae sedis</taxon>
        <taxon>Monosporascus</taxon>
    </lineage>
</organism>
<accession>A0A4Q4TZS2</accession>
<dbReference type="InterPro" id="IPR027417">
    <property type="entry name" value="P-loop_NTPase"/>
</dbReference>
<dbReference type="Gene3D" id="3.40.50.300">
    <property type="entry name" value="P-loop containing nucleotide triphosphate hydrolases"/>
    <property type="match status" value="1"/>
</dbReference>
<feature type="region of interest" description="Disordered" evidence="2">
    <location>
        <begin position="311"/>
        <end position="330"/>
    </location>
</feature>
<evidence type="ECO:0000256" key="1">
    <source>
        <dbReference type="SAM" id="Coils"/>
    </source>
</evidence>
<dbReference type="STRING" id="155417.A0A4Q4TZS2"/>
<dbReference type="PANTHER" id="PTHR46082:SF11">
    <property type="entry name" value="AAA+ ATPASE DOMAIN-CONTAINING PROTEIN-RELATED"/>
    <property type="match status" value="1"/>
</dbReference>
<dbReference type="Pfam" id="PF13374">
    <property type="entry name" value="TPR_10"/>
    <property type="match status" value="1"/>
</dbReference>
<dbReference type="GO" id="GO:0016887">
    <property type="term" value="F:ATP hydrolysis activity"/>
    <property type="evidence" value="ECO:0007669"/>
    <property type="project" value="InterPro"/>
</dbReference>
<keyword evidence="1" id="KW-0175">Coiled coil</keyword>
<proteinExistence type="predicted"/>
<dbReference type="EMBL" id="QJNU01000004">
    <property type="protein sequence ID" value="RYP11220.1"/>
    <property type="molecule type" value="Genomic_DNA"/>
</dbReference>
<dbReference type="InterPro" id="IPR049945">
    <property type="entry name" value="AAA_22"/>
</dbReference>
<dbReference type="Proteomes" id="UP000293360">
    <property type="component" value="Unassembled WGS sequence"/>
</dbReference>
<dbReference type="AlphaFoldDB" id="A0A4Q4TZS2"/>
<feature type="compositionally biased region" description="Low complexity" evidence="2">
    <location>
        <begin position="656"/>
        <end position="673"/>
    </location>
</feature>
<keyword evidence="5" id="KW-1185">Reference proteome</keyword>
<feature type="domain" description="ORC1/DEAH AAA+ ATPase" evidence="3">
    <location>
        <begin position="364"/>
        <end position="452"/>
    </location>
</feature>
<gene>
    <name evidence="4" type="ORF">DL764_000176</name>
</gene>
<feature type="region of interest" description="Disordered" evidence="2">
    <location>
        <begin position="644"/>
        <end position="682"/>
    </location>
</feature>
<evidence type="ECO:0000256" key="2">
    <source>
        <dbReference type="SAM" id="MobiDB-lite"/>
    </source>
</evidence>
<dbReference type="InterPro" id="IPR011990">
    <property type="entry name" value="TPR-like_helical_dom_sf"/>
</dbReference>
<dbReference type="InterPro" id="IPR053137">
    <property type="entry name" value="NLR-like"/>
</dbReference>
<dbReference type="Gene3D" id="3.40.50.1580">
    <property type="entry name" value="Nucleoside phosphorylase domain"/>
    <property type="match status" value="1"/>
</dbReference>
<reference evidence="4 5" key="1">
    <citation type="submission" date="2018-06" db="EMBL/GenBank/DDBJ databases">
        <title>Complete Genomes of Monosporascus.</title>
        <authorList>
            <person name="Robinson A.J."/>
            <person name="Natvig D.O."/>
        </authorList>
    </citation>
    <scope>NUCLEOTIDE SEQUENCE [LARGE SCALE GENOMIC DNA]</scope>
    <source>
        <strain evidence="4 5">CBS 110550</strain>
    </source>
</reference>
<dbReference type="Pfam" id="PF13401">
    <property type="entry name" value="AAA_22"/>
    <property type="match status" value="1"/>
</dbReference>
<dbReference type="Gene3D" id="1.25.40.10">
    <property type="entry name" value="Tetratricopeptide repeat domain"/>
    <property type="match status" value="1"/>
</dbReference>
<evidence type="ECO:0000259" key="3">
    <source>
        <dbReference type="Pfam" id="PF13401"/>
    </source>
</evidence>
<dbReference type="OrthoDB" id="1658288at2759"/>
<protein>
    <recommendedName>
        <fullName evidence="3">ORC1/DEAH AAA+ ATPase domain-containing protein</fullName>
    </recommendedName>
</protein>
<sequence>MSLLDPENYTVAWIAPLEIEARAALYMLDERHRGRFAVSRGDDYIFHAGSMCGHNIIIATLPAGQEYGTGSAAALASQVKKFFPNLWFGLLVGVAAGLPDLSRTPPRDIRLGDVLVGLPEGESAGLIAYDLGKETEDGFQPLRFGHALAATEPIVRAAIGSIRLEAPNDTSRFLPYYETIRDKEHATGTFADPGQEQDRLYLATGNEADTPIQRERRPVSRRTRVWYGPIGSGEKLLKNAQKRNELRDRYGVIGLETEAAGTMNRIPVGVIRGVCYYGDRHKNKEWQPYAAAMAAAYTKAILYEITPATREAQVPRDAPTESKDSPPQSQACRAIHFPRNDDFVQRSAFSEHIDKLLPPSTEYQSAALWGLGGSGKTQLALDYAYRRCSDPTCSVLWVHADSETSFAQDYKWIARKLSLADDLEGEKLLSAVRKHIETLSQWVLVLDNADDLALFGVRRGPSTAEFGPDLSDYIPRGAVGTVLWTSRDQRIAESLVGPRRGIHVARMTNSEGEMLLKAIRDLEAEEDEVNDISRLLAELEWLPLAISQAATYMRRTRLSVAEYLGKIQEKKKRWKVLRKSEHDRHRRPQASNSMLETWNISVEYIRQGSEMAYGILNVLAFTDNQNISFQMIAEAAQVISRGRSTRYTETSEGERSSNNSGDSATDNSSSSASDWEDEESEEEVVDVVTRLEEFSFLTPRILEGGNRDRAYDMHKWVQEAISYNLHIRKDKHLEELQRKVLGEKHPATIGSLASLATTYYSQGRYNEAEKIKVKTLQLRREVLGEKHPDTLYNMADLATSQARSTSNAAFLLLDRPVPDEQEVIEGAGHGVPGLRQHLREERASQYCDARAAVLCVDVVSCLAQQDELP</sequence>
<dbReference type="InterPro" id="IPR035994">
    <property type="entry name" value="Nucleoside_phosphorylase_sf"/>
</dbReference>
<dbReference type="PANTHER" id="PTHR46082">
    <property type="entry name" value="ATP/GTP-BINDING PROTEIN-RELATED"/>
    <property type="match status" value="1"/>
</dbReference>
<comment type="caution">
    <text evidence="4">The sequence shown here is derived from an EMBL/GenBank/DDBJ whole genome shotgun (WGS) entry which is preliminary data.</text>
</comment>